<name>A0A914S3Z6_PAREQ</name>
<protein>
    <submittedName>
        <fullName evidence="2">Uncharacterized protein</fullName>
    </submittedName>
</protein>
<organism evidence="1 2">
    <name type="scientific">Parascaris equorum</name>
    <name type="common">Equine roundworm</name>
    <dbReference type="NCBI Taxonomy" id="6256"/>
    <lineage>
        <taxon>Eukaryota</taxon>
        <taxon>Metazoa</taxon>
        <taxon>Ecdysozoa</taxon>
        <taxon>Nematoda</taxon>
        <taxon>Chromadorea</taxon>
        <taxon>Rhabditida</taxon>
        <taxon>Spirurina</taxon>
        <taxon>Ascaridomorpha</taxon>
        <taxon>Ascaridoidea</taxon>
        <taxon>Ascarididae</taxon>
        <taxon>Parascaris</taxon>
    </lineage>
</organism>
<dbReference type="AlphaFoldDB" id="A0A914S3Z6"/>
<evidence type="ECO:0000313" key="2">
    <source>
        <dbReference type="WBParaSite" id="PEQ_0001333301-mRNA-1"/>
    </source>
</evidence>
<proteinExistence type="predicted"/>
<dbReference type="Proteomes" id="UP000887564">
    <property type="component" value="Unplaced"/>
</dbReference>
<accession>A0A914S3Z6</accession>
<evidence type="ECO:0000313" key="1">
    <source>
        <dbReference type="Proteomes" id="UP000887564"/>
    </source>
</evidence>
<reference evidence="2" key="1">
    <citation type="submission" date="2022-11" db="UniProtKB">
        <authorList>
            <consortium name="WormBaseParasite"/>
        </authorList>
    </citation>
    <scope>IDENTIFICATION</scope>
</reference>
<keyword evidence="1" id="KW-1185">Reference proteome</keyword>
<sequence length="109" mass="12036">LIPIDASFSLEGCGKEKSCWFHPQGCAANNIQKCSSSVQWTVLKDGVLVQMEASLVGLDPNKAHYVALGISKDMRMVIFLIPLFAYLSSVNNFSARDIKTHIPVFLRHA</sequence>
<dbReference type="WBParaSite" id="PEQ_0001333301-mRNA-1">
    <property type="protein sequence ID" value="PEQ_0001333301-mRNA-1"/>
    <property type="gene ID" value="PEQ_0001333301"/>
</dbReference>